<organism evidence="1 2">
    <name type="scientific">Algoriphagus halophilus</name>
    <dbReference type="NCBI Taxonomy" id="226505"/>
    <lineage>
        <taxon>Bacteria</taxon>
        <taxon>Pseudomonadati</taxon>
        <taxon>Bacteroidota</taxon>
        <taxon>Cytophagia</taxon>
        <taxon>Cytophagales</taxon>
        <taxon>Cyclobacteriaceae</taxon>
        <taxon>Algoriphagus</taxon>
    </lineage>
</organism>
<dbReference type="OrthoDB" id="817813at2"/>
<protein>
    <submittedName>
        <fullName evidence="1">Uncharacterized protein</fullName>
    </submittedName>
</protein>
<dbReference type="AlphaFoldDB" id="A0A1N6GJV7"/>
<proteinExistence type="predicted"/>
<dbReference type="Proteomes" id="UP000185221">
    <property type="component" value="Unassembled WGS sequence"/>
</dbReference>
<gene>
    <name evidence="1" type="ORF">SAMN05444394_3308</name>
</gene>
<reference evidence="2" key="1">
    <citation type="submission" date="2016-11" db="EMBL/GenBank/DDBJ databases">
        <authorList>
            <person name="Varghese N."/>
            <person name="Submissions S."/>
        </authorList>
    </citation>
    <scope>NUCLEOTIDE SEQUENCE [LARGE SCALE GENOMIC DNA]</scope>
    <source>
        <strain evidence="2">DSM 15292</strain>
    </source>
</reference>
<keyword evidence="2" id="KW-1185">Reference proteome</keyword>
<dbReference type="STRING" id="226505.SAMN05444394_3308"/>
<dbReference type="RefSeq" id="WP_074226055.1">
    <property type="nucleotide sequence ID" value="NZ_FSRC01000002.1"/>
</dbReference>
<sequence>MGTIFQLLESCSSSEKNKFLQYISVNNAPNSKKYRLLKLMIDFPHLPDQEYAKLLYQKSNLPAFAQLKKRLTEELLSIIGLVKKNQFQKKDRLRAQVVELVMKAEQFFNLSLEKEGVKALKKALYLAGNQGYTDLILCVHETARSAGVAEPIDQEELQRLKNALCKQLELTFHTDHTEKEIQKSKFISVRKSVLQTESNNEVLNLLEKTEEFLEHNQISLASEAIQKAESILYSYPSIHQPEMIWKLNLTQQQVLLKYGAFEELIQNCQRTLLIKELPMDAKSEVYKNEWFASFYLKKTKVAKQILLKLARQKKVYKKNTWQYFESFLLFQEGDLEDSLILNHECQRNLKGIPEFYLGSKLLEIMILIEKNEWDWVEFKLESFRKTLYSLKGKVNCRIKSFFNCLQLLQKTNPDCFSERLENHTHFQLLQSAKDSFSWQPGTYELIPYHRWISHLFTTDSQPKNSQAFTSTFRQKEIISNY</sequence>
<evidence type="ECO:0000313" key="2">
    <source>
        <dbReference type="Proteomes" id="UP000185221"/>
    </source>
</evidence>
<evidence type="ECO:0000313" key="1">
    <source>
        <dbReference type="EMBL" id="SIO07796.1"/>
    </source>
</evidence>
<name>A0A1N6GJV7_9BACT</name>
<dbReference type="EMBL" id="FSRC01000002">
    <property type="protein sequence ID" value="SIO07796.1"/>
    <property type="molecule type" value="Genomic_DNA"/>
</dbReference>
<accession>A0A1N6GJV7</accession>